<dbReference type="Proteomes" id="UP000626026">
    <property type="component" value="Unassembled WGS sequence"/>
</dbReference>
<protein>
    <recommendedName>
        <fullName evidence="1">Bulb-type lectin domain-containing protein</fullName>
    </recommendedName>
</protein>
<sequence>MAPMNTEWSDAELDAFWAAHLEGRPLPPRMTAQTSSDGNQLVISDPPARAIWTRRTPPLGRRAWGKIIVLG</sequence>
<dbReference type="InterPro" id="IPR001480">
    <property type="entry name" value="Bulb-type_lectin_dom"/>
</dbReference>
<evidence type="ECO:0000259" key="1">
    <source>
        <dbReference type="PROSITE" id="PS50927"/>
    </source>
</evidence>
<accession>A0ABR7RRD7</accession>
<dbReference type="EMBL" id="JACTVA010000041">
    <property type="protein sequence ID" value="MBC9208903.1"/>
    <property type="molecule type" value="Genomic_DNA"/>
</dbReference>
<proteinExistence type="predicted"/>
<evidence type="ECO:0000313" key="3">
    <source>
        <dbReference type="Proteomes" id="UP000626026"/>
    </source>
</evidence>
<reference evidence="2 3" key="1">
    <citation type="journal article" date="2013" name="Int. J. Syst. Evol. Microbiol.">
        <title>Roseomonas aerophila sp. nov., isolated from air.</title>
        <authorList>
            <person name="Kim S.J."/>
            <person name="Weon H.Y."/>
            <person name="Ahn J.H."/>
            <person name="Hong S.B."/>
            <person name="Seok S.J."/>
            <person name="Whang K.S."/>
            <person name="Kwon S.W."/>
        </authorList>
    </citation>
    <scope>NUCLEOTIDE SEQUENCE [LARGE SCALE GENOMIC DNA]</scope>
    <source>
        <strain evidence="2 3">NBRC 108923</strain>
    </source>
</reference>
<comment type="caution">
    <text evidence="2">The sequence shown here is derived from an EMBL/GenBank/DDBJ whole genome shotgun (WGS) entry which is preliminary data.</text>
</comment>
<name>A0ABR7RRD7_9PROT</name>
<keyword evidence="3" id="KW-1185">Reference proteome</keyword>
<gene>
    <name evidence="2" type="ORF">IBL26_18800</name>
</gene>
<feature type="domain" description="Bulb-type lectin" evidence="1">
    <location>
        <begin position="1"/>
        <end position="71"/>
    </location>
</feature>
<dbReference type="PROSITE" id="PS50927">
    <property type="entry name" value="BULB_LECTIN"/>
    <property type="match status" value="1"/>
</dbReference>
<organism evidence="2 3">
    <name type="scientific">Teichococcus aerophilus</name>
    <dbReference type="NCBI Taxonomy" id="1224513"/>
    <lineage>
        <taxon>Bacteria</taxon>
        <taxon>Pseudomonadati</taxon>
        <taxon>Pseudomonadota</taxon>
        <taxon>Alphaproteobacteria</taxon>
        <taxon>Acetobacterales</taxon>
        <taxon>Roseomonadaceae</taxon>
        <taxon>Roseomonas</taxon>
    </lineage>
</organism>
<evidence type="ECO:0000313" key="2">
    <source>
        <dbReference type="EMBL" id="MBC9208903.1"/>
    </source>
</evidence>
<dbReference type="RefSeq" id="WP_187786053.1">
    <property type="nucleotide sequence ID" value="NZ_JACTVA010000041.1"/>
</dbReference>